<gene>
    <name evidence="1" type="ORF">PG986_009656</name>
</gene>
<reference evidence="1 2" key="1">
    <citation type="submission" date="2023-01" db="EMBL/GenBank/DDBJ databases">
        <title>Analysis of 21 Apiospora genomes using comparative genomics revels a genus with tremendous synthesis potential of carbohydrate active enzymes and secondary metabolites.</title>
        <authorList>
            <person name="Sorensen T."/>
        </authorList>
    </citation>
    <scope>NUCLEOTIDE SEQUENCE [LARGE SCALE GENOMIC DNA]</scope>
    <source>
        <strain evidence="1 2">CBS 24483</strain>
    </source>
</reference>
<dbReference type="GeneID" id="92078940"/>
<sequence length="223" mass="25281">MLSIVDLSQTPNLQKMGDGQLKYIDPSHWLSILDDINEGWCTLPNFKPSTQHSGSHLRQQRPDFGPSRRAYVQAVLEMLARPAEVHQACEPGAWLYEDRWIFAALPVHDFLLAVMVVCLDVSVRMRSNSQERASSETEYRELASKEFRALFDSQRIWVASSAAFPEANVAALALDLMVQKMAETDTELFLGLHSMIGGSEIIDWRLLDQYFQNMDPSTLDATF</sequence>
<comment type="caution">
    <text evidence="1">The sequence shown here is derived from an EMBL/GenBank/DDBJ whole genome shotgun (WGS) entry which is preliminary data.</text>
</comment>
<accession>A0ABR1Q8B4</accession>
<organism evidence="1 2">
    <name type="scientific">Apiospora aurea</name>
    <dbReference type="NCBI Taxonomy" id="335848"/>
    <lineage>
        <taxon>Eukaryota</taxon>
        <taxon>Fungi</taxon>
        <taxon>Dikarya</taxon>
        <taxon>Ascomycota</taxon>
        <taxon>Pezizomycotina</taxon>
        <taxon>Sordariomycetes</taxon>
        <taxon>Xylariomycetidae</taxon>
        <taxon>Amphisphaeriales</taxon>
        <taxon>Apiosporaceae</taxon>
        <taxon>Apiospora</taxon>
    </lineage>
</organism>
<keyword evidence="2" id="KW-1185">Reference proteome</keyword>
<evidence type="ECO:0000313" key="2">
    <source>
        <dbReference type="Proteomes" id="UP001391051"/>
    </source>
</evidence>
<evidence type="ECO:0000313" key="1">
    <source>
        <dbReference type="EMBL" id="KAK7948770.1"/>
    </source>
</evidence>
<dbReference type="Proteomes" id="UP001391051">
    <property type="component" value="Unassembled WGS sequence"/>
</dbReference>
<name>A0ABR1Q8B4_9PEZI</name>
<dbReference type="EMBL" id="JAQQWE010000006">
    <property type="protein sequence ID" value="KAK7948770.1"/>
    <property type="molecule type" value="Genomic_DNA"/>
</dbReference>
<proteinExistence type="predicted"/>
<protein>
    <submittedName>
        <fullName evidence="1">Uncharacterized protein</fullName>
    </submittedName>
</protein>
<dbReference type="RefSeq" id="XP_066698276.1">
    <property type="nucleotide sequence ID" value="XM_066845878.1"/>
</dbReference>